<comment type="caution">
    <text evidence="1">The sequence shown here is derived from an EMBL/GenBank/DDBJ whole genome shotgun (WGS) entry which is preliminary data.</text>
</comment>
<gene>
    <name evidence="1" type="ORF">TCDM_04793</name>
</gene>
<organism evidence="1 2">
    <name type="scientific">Trypanosoma cruzi Dm28c</name>
    <dbReference type="NCBI Taxonomy" id="1416333"/>
    <lineage>
        <taxon>Eukaryota</taxon>
        <taxon>Discoba</taxon>
        <taxon>Euglenozoa</taxon>
        <taxon>Kinetoplastea</taxon>
        <taxon>Metakinetoplastina</taxon>
        <taxon>Trypanosomatida</taxon>
        <taxon>Trypanosomatidae</taxon>
        <taxon>Trypanosoma</taxon>
        <taxon>Schizotrypanum</taxon>
    </lineage>
</organism>
<dbReference type="EMBL" id="AYLP01000043">
    <property type="protein sequence ID" value="ESS66554.1"/>
    <property type="molecule type" value="Genomic_DNA"/>
</dbReference>
<dbReference type="AlphaFoldDB" id="V5BFR6"/>
<name>V5BFR6_TRYCR</name>
<proteinExistence type="predicted"/>
<evidence type="ECO:0000313" key="2">
    <source>
        <dbReference type="Proteomes" id="UP000017861"/>
    </source>
</evidence>
<dbReference type="VEuPathDB" id="TriTrypDB:TCDM_04793"/>
<accession>V5BFR6</accession>
<protein>
    <submittedName>
        <fullName evidence="1">Uncharacterized protein</fullName>
    </submittedName>
</protein>
<evidence type="ECO:0000313" key="1">
    <source>
        <dbReference type="EMBL" id="ESS66554.1"/>
    </source>
</evidence>
<sequence>MHYMLMSNALFPSTLKRARTEDDSLDEESTYFRRVLEELDRYVAESAAGCSDSVCISARVLFIARQLVRVLSGEVGTVASNLLLLNRSLPQFAVRLLLAPTSLGITPGPYYEVQRLFGRELVAALSVSLRSDEGRFRELVDSLREHVPATLWLTPQPTLLEFFLSDPHTAVHTLRCLAVLVDLGLWAEVLLLPSLSHVIQRRLLEGLLEAVRDECVVNSQWGTIFCHMLLLLLLSPLSPPSLDDAKARKDGENVINVPRGFGLREVLSAVQRDEERFVDRKTSPCFSRSRIAWGLAGRWQERRDAPVSLDRTFPGVRGTFAAKWRVITSECPPCGPPRLVA</sequence>
<dbReference type="Proteomes" id="UP000017861">
    <property type="component" value="Unassembled WGS sequence"/>
</dbReference>
<reference evidence="1 2" key="1">
    <citation type="journal article" date="2014" name="Genome Announc.">
        <title>Trypanosoma cruzi Clone Dm28c Draft Genome Sequence.</title>
        <authorList>
            <person name="Grisard E.C."/>
            <person name="Teixeira S.M."/>
            <person name="de Almeida L.G."/>
            <person name="Stoco P.H."/>
            <person name="Gerber A.L."/>
            <person name="Talavera-Lopez C."/>
            <person name="Lima O.C."/>
            <person name="Andersson B."/>
            <person name="de Vasconcelos A.T."/>
        </authorList>
    </citation>
    <scope>NUCLEOTIDE SEQUENCE [LARGE SCALE GENOMIC DNA]</scope>
    <source>
        <strain evidence="1 2">Dm28c</strain>
    </source>
</reference>